<dbReference type="Gene3D" id="3.50.30.20">
    <property type="entry name" value="Carbamoyl-phosphate synthase small subunit, N-terminal domain"/>
    <property type="match status" value="1"/>
</dbReference>
<feature type="active site" evidence="11">
    <location>
        <position position="376"/>
    </location>
</feature>
<feature type="binding site" evidence="11">
    <location>
        <position position="284"/>
    </location>
    <ligand>
        <name>L-glutamine</name>
        <dbReference type="ChEBI" id="CHEBI:58359"/>
    </ligand>
</feature>
<dbReference type="GO" id="GO:0006207">
    <property type="term" value="P:'de novo' pyrimidine nucleobase biosynthetic process"/>
    <property type="evidence" value="ECO:0007669"/>
    <property type="project" value="InterPro"/>
</dbReference>
<organism evidence="14 15">
    <name type="scientific">Nocardioides guangzhouensis</name>
    <dbReference type="NCBI Taxonomy" id="2497878"/>
    <lineage>
        <taxon>Bacteria</taxon>
        <taxon>Bacillati</taxon>
        <taxon>Actinomycetota</taxon>
        <taxon>Actinomycetes</taxon>
        <taxon>Propionibacteriales</taxon>
        <taxon>Nocardioidaceae</taxon>
        <taxon>Nocardioides</taxon>
    </lineage>
</organism>
<evidence type="ECO:0000256" key="8">
    <source>
        <dbReference type="ARBA" id="ARBA00022975"/>
    </source>
</evidence>
<dbReference type="PRINTS" id="PR00099">
    <property type="entry name" value="CPSGATASE"/>
</dbReference>
<accession>A0A4Q4ZFM0</accession>
<dbReference type="SMART" id="SM01097">
    <property type="entry name" value="CPSase_sm_chain"/>
    <property type="match status" value="1"/>
</dbReference>
<proteinExistence type="inferred from homology"/>
<dbReference type="EC" id="6.3.5.5" evidence="11"/>
<feature type="binding site" evidence="11">
    <location>
        <position position="281"/>
    </location>
    <ligand>
        <name>L-glutamine</name>
        <dbReference type="ChEBI" id="CHEBI:58359"/>
    </ligand>
</feature>
<comment type="subunit">
    <text evidence="11">Composed of two chains; the small (or glutamine) chain promotes the hydrolysis of glutamine to ammonia, which is used by the large (or ammonia) chain to synthesize carbamoyl phosphate. Tetramer of heterodimers (alpha,beta)4.</text>
</comment>
<dbReference type="NCBIfam" id="NF009475">
    <property type="entry name" value="PRK12838.1"/>
    <property type="match status" value="1"/>
</dbReference>
<evidence type="ECO:0000256" key="12">
    <source>
        <dbReference type="SAM" id="MobiDB-lite"/>
    </source>
</evidence>
<feature type="binding site" evidence="11">
    <location>
        <position position="322"/>
    </location>
    <ligand>
        <name>L-glutamine</name>
        <dbReference type="ChEBI" id="CHEBI:58359"/>
    </ligand>
</feature>
<dbReference type="PANTHER" id="PTHR43418">
    <property type="entry name" value="MULTIFUNCTIONAL TRYPTOPHAN BIOSYNTHESIS PROTEIN-RELATED"/>
    <property type="match status" value="1"/>
</dbReference>
<evidence type="ECO:0000256" key="1">
    <source>
        <dbReference type="ARBA" id="ARBA00004812"/>
    </source>
</evidence>
<dbReference type="RefSeq" id="WP_134717016.1">
    <property type="nucleotide sequence ID" value="NZ_SDKM01000013.1"/>
</dbReference>
<dbReference type="GO" id="GO:0044205">
    <property type="term" value="P:'de novo' UMP biosynthetic process"/>
    <property type="evidence" value="ECO:0007669"/>
    <property type="project" value="UniProtKB-UniRule"/>
</dbReference>
<dbReference type="GO" id="GO:0004359">
    <property type="term" value="F:glutaminase activity"/>
    <property type="evidence" value="ECO:0007669"/>
    <property type="project" value="RHEA"/>
</dbReference>
<comment type="similarity">
    <text evidence="3 11">Belongs to the CarA family.</text>
</comment>
<dbReference type="Pfam" id="PF00117">
    <property type="entry name" value="GATase"/>
    <property type="match status" value="1"/>
</dbReference>
<dbReference type="UniPathway" id="UPA00070">
    <property type="reaction ID" value="UER00115"/>
</dbReference>
<evidence type="ECO:0000259" key="13">
    <source>
        <dbReference type="SMART" id="SM01097"/>
    </source>
</evidence>
<evidence type="ECO:0000256" key="5">
    <source>
        <dbReference type="ARBA" id="ARBA00022741"/>
    </source>
</evidence>
<feature type="binding site" evidence="11">
    <location>
        <position position="254"/>
    </location>
    <ligand>
        <name>L-glutamine</name>
        <dbReference type="ChEBI" id="CHEBI:58359"/>
    </ligand>
</feature>
<dbReference type="InterPro" id="IPR029062">
    <property type="entry name" value="Class_I_gatase-like"/>
</dbReference>
<dbReference type="CDD" id="cd01744">
    <property type="entry name" value="GATase1_CPSase"/>
    <property type="match status" value="1"/>
</dbReference>
<keyword evidence="15" id="KW-1185">Reference proteome</keyword>
<feature type="region of interest" description="Disordered" evidence="12">
    <location>
        <begin position="1"/>
        <end position="27"/>
    </location>
</feature>
<dbReference type="FunFam" id="3.50.30.20:FF:000001">
    <property type="entry name" value="Carbamoyl-phosphate synthase small chain"/>
    <property type="match status" value="1"/>
</dbReference>
<comment type="caution">
    <text evidence="14">The sequence shown here is derived from an EMBL/GenBank/DDBJ whole genome shotgun (WGS) entry which is preliminary data.</text>
</comment>
<dbReference type="SUPFAM" id="SSF52317">
    <property type="entry name" value="Class I glutamine amidotransferase-like"/>
    <property type="match status" value="1"/>
</dbReference>
<keyword evidence="7 11" id="KW-0315">Glutamine amidotransferase</keyword>
<dbReference type="Pfam" id="PF00988">
    <property type="entry name" value="CPSase_sm_chain"/>
    <property type="match status" value="1"/>
</dbReference>
<keyword evidence="6 11" id="KW-0067">ATP-binding</keyword>
<feature type="active site" description="Nucleophile" evidence="11">
    <location>
        <position position="280"/>
    </location>
</feature>
<comment type="catalytic activity">
    <reaction evidence="10 11">
        <text>L-glutamine + H2O = L-glutamate + NH4(+)</text>
        <dbReference type="Rhea" id="RHEA:15889"/>
        <dbReference type="ChEBI" id="CHEBI:15377"/>
        <dbReference type="ChEBI" id="CHEBI:28938"/>
        <dbReference type="ChEBI" id="CHEBI:29985"/>
        <dbReference type="ChEBI" id="CHEBI:58359"/>
    </reaction>
</comment>
<dbReference type="Gene3D" id="3.40.50.880">
    <property type="match status" value="1"/>
</dbReference>
<comment type="pathway">
    <text evidence="1 11">Pyrimidine metabolism; UMP biosynthesis via de novo pathway; (S)-dihydroorotate from bicarbonate: step 1/3.</text>
</comment>
<dbReference type="OrthoDB" id="9804328at2"/>
<evidence type="ECO:0000256" key="11">
    <source>
        <dbReference type="HAMAP-Rule" id="MF_01209"/>
    </source>
</evidence>
<evidence type="ECO:0000256" key="10">
    <source>
        <dbReference type="ARBA" id="ARBA00049285"/>
    </source>
</evidence>
<feature type="region of interest" description="CPSase" evidence="11">
    <location>
        <begin position="1"/>
        <end position="200"/>
    </location>
</feature>
<reference evidence="14 15" key="1">
    <citation type="submission" date="2019-01" db="EMBL/GenBank/DDBJ databases">
        <title>Nocardioides guangzhouensis sp. nov., an actinobacterium isolated from soil.</title>
        <authorList>
            <person name="Fu Y."/>
            <person name="Cai Y."/>
            <person name="Lin Z."/>
            <person name="Chen P."/>
        </authorList>
    </citation>
    <scope>NUCLEOTIDE SEQUENCE [LARGE SCALE GENOMIC DNA]</scope>
    <source>
        <strain evidence="14 15">130</strain>
    </source>
</reference>
<feature type="region of interest" description="Disordered" evidence="12">
    <location>
        <begin position="407"/>
        <end position="436"/>
    </location>
</feature>
<keyword evidence="11" id="KW-0055">Arginine biosynthesis</keyword>
<evidence type="ECO:0000256" key="9">
    <source>
        <dbReference type="ARBA" id="ARBA00048816"/>
    </source>
</evidence>
<dbReference type="GO" id="GO:0006541">
    <property type="term" value="P:glutamine metabolic process"/>
    <property type="evidence" value="ECO:0007669"/>
    <property type="project" value="InterPro"/>
</dbReference>
<evidence type="ECO:0000313" key="14">
    <source>
        <dbReference type="EMBL" id="RYP86074.1"/>
    </source>
</evidence>
<dbReference type="PANTHER" id="PTHR43418:SF7">
    <property type="entry name" value="CARBAMOYL-PHOSPHATE SYNTHASE SMALL CHAIN"/>
    <property type="match status" value="1"/>
</dbReference>
<feature type="binding site" evidence="11">
    <location>
        <position position="73"/>
    </location>
    <ligand>
        <name>L-glutamine</name>
        <dbReference type="ChEBI" id="CHEBI:58359"/>
    </ligand>
</feature>
<comment type="function">
    <text evidence="11">Small subunit of the glutamine-dependent carbamoyl phosphate synthetase (CPSase). CPSase catalyzes the formation of carbamoyl phosphate from the ammonia moiety of glutamine, carbonate, and phosphate donated by ATP, constituting the first step of 2 biosynthetic pathways, one leading to arginine and/or urea and the other to pyrimidine nucleotides. The small subunit (glutamine amidotransferase) binds and cleaves glutamine to supply the large subunit with the substrate ammonia.</text>
</comment>
<comment type="catalytic activity">
    <reaction evidence="9 11">
        <text>hydrogencarbonate + L-glutamine + 2 ATP + H2O = carbamoyl phosphate + L-glutamate + 2 ADP + phosphate + 2 H(+)</text>
        <dbReference type="Rhea" id="RHEA:18633"/>
        <dbReference type="ChEBI" id="CHEBI:15377"/>
        <dbReference type="ChEBI" id="CHEBI:15378"/>
        <dbReference type="ChEBI" id="CHEBI:17544"/>
        <dbReference type="ChEBI" id="CHEBI:29985"/>
        <dbReference type="ChEBI" id="CHEBI:30616"/>
        <dbReference type="ChEBI" id="CHEBI:43474"/>
        <dbReference type="ChEBI" id="CHEBI:58228"/>
        <dbReference type="ChEBI" id="CHEBI:58359"/>
        <dbReference type="ChEBI" id="CHEBI:456216"/>
        <dbReference type="EC" id="6.3.5.5"/>
    </reaction>
</comment>
<keyword evidence="8 11" id="KW-0665">Pyrimidine biosynthesis</keyword>
<dbReference type="InterPro" id="IPR017926">
    <property type="entry name" value="GATASE"/>
</dbReference>
<dbReference type="InterPro" id="IPR036480">
    <property type="entry name" value="CarbP_synth_ssu_N_sf"/>
</dbReference>
<feature type="compositionally biased region" description="Low complexity" evidence="12">
    <location>
        <begin position="12"/>
        <end position="27"/>
    </location>
</feature>
<evidence type="ECO:0000256" key="7">
    <source>
        <dbReference type="ARBA" id="ARBA00022962"/>
    </source>
</evidence>
<gene>
    <name evidence="11 14" type="primary">carA</name>
    <name evidence="14" type="ORF">EKO23_10670</name>
</gene>
<dbReference type="PRINTS" id="PR00096">
    <property type="entry name" value="GATASE"/>
</dbReference>
<evidence type="ECO:0000256" key="4">
    <source>
        <dbReference type="ARBA" id="ARBA00022598"/>
    </source>
</evidence>
<keyword evidence="5 11" id="KW-0547">Nucleotide-binding</keyword>
<feature type="active site" evidence="11">
    <location>
        <position position="374"/>
    </location>
</feature>
<dbReference type="SUPFAM" id="SSF52021">
    <property type="entry name" value="Carbamoyl phosphate synthetase, small subunit N-terminal domain"/>
    <property type="match status" value="1"/>
</dbReference>
<dbReference type="InterPro" id="IPR050472">
    <property type="entry name" value="Anth_synth/Amidotransfase"/>
</dbReference>
<feature type="binding site" evidence="11">
    <location>
        <position position="324"/>
    </location>
    <ligand>
        <name>L-glutamine</name>
        <dbReference type="ChEBI" id="CHEBI:58359"/>
    </ligand>
</feature>
<name>A0A4Q4ZFM0_9ACTN</name>
<evidence type="ECO:0000256" key="3">
    <source>
        <dbReference type="ARBA" id="ARBA00007800"/>
    </source>
</evidence>
<keyword evidence="11" id="KW-0028">Amino-acid biosynthesis</keyword>
<dbReference type="EMBL" id="SDKM01000013">
    <property type="protein sequence ID" value="RYP86074.1"/>
    <property type="molecule type" value="Genomic_DNA"/>
</dbReference>
<dbReference type="Proteomes" id="UP000295198">
    <property type="component" value="Unassembled WGS sequence"/>
</dbReference>
<evidence type="ECO:0000256" key="6">
    <source>
        <dbReference type="ARBA" id="ARBA00022840"/>
    </source>
</evidence>
<dbReference type="InterPro" id="IPR002474">
    <property type="entry name" value="CarbamoylP_synth_ssu_N"/>
</dbReference>
<dbReference type="InterPro" id="IPR006274">
    <property type="entry name" value="CarbamoylP_synth_ssu"/>
</dbReference>
<dbReference type="NCBIfam" id="TIGR01368">
    <property type="entry name" value="CPSaseIIsmall"/>
    <property type="match status" value="1"/>
</dbReference>
<dbReference type="UniPathway" id="UPA00068">
    <property type="reaction ID" value="UER00171"/>
</dbReference>
<evidence type="ECO:0000313" key="15">
    <source>
        <dbReference type="Proteomes" id="UP000295198"/>
    </source>
</evidence>
<protein>
    <recommendedName>
        <fullName evidence="11">Carbamoyl phosphate synthase small chain</fullName>
        <ecNumber evidence="11">6.3.5.5</ecNumber>
    </recommendedName>
    <alternativeName>
        <fullName evidence="11">Carbamoyl phosphate synthetase glutamine chain</fullName>
    </alternativeName>
</protein>
<comment type="pathway">
    <text evidence="2 11">Amino-acid biosynthesis; L-arginine biosynthesis; carbamoyl phosphate from bicarbonate: step 1/1.</text>
</comment>
<feature type="domain" description="Carbamoyl-phosphate synthase small subunit N-terminal" evidence="13">
    <location>
        <begin position="29"/>
        <end position="159"/>
    </location>
</feature>
<dbReference type="GO" id="GO:0006526">
    <property type="term" value="P:L-arginine biosynthetic process"/>
    <property type="evidence" value="ECO:0007669"/>
    <property type="project" value="UniProtKB-UniRule"/>
</dbReference>
<evidence type="ECO:0000256" key="2">
    <source>
        <dbReference type="ARBA" id="ARBA00005077"/>
    </source>
</evidence>
<dbReference type="GO" id="GO:0005524">
    <property type="term" value="F:ATP binding"/>
    <property type="evidence" value="ECO:0007669"/>
    <property type="project" value="UniProtKB-UniRule"/>
</dbReference>
<dbReference type="GO" id="GO:0004088">
    <property type="term" value="F:carbamoyl-phosphate synthase (glutamine-hydrolyzing) activity"/>
    <property type="evidence" value="ECO:0007669"/>
    <property type="project" value="UniProtKB-UniRule"/>
</dbReference>
<feature type="binding site" evidence="11">
    <location>
        <position position="325"/>
    </location>
    <ligand>
        <name>L-glutamine</name>
        <dbReference type="ChEBI" id="CHEBI:58359"/>
    </ligand>
</feature>
<keyword evidence="4 11" id="KW-0436">Ligase</keyword>
<dbReference type="HAMAP" id="MF_01209">
    <property type="entry name" value="CPSase_S_chain"/>
    <property type="match status" value="1"/>
</dbReference>
<dbReference type="AlphaFoldDB" id="A0A4Q4ZFM0"/>
<dbReference type="InterPro" id="IPR035686">
    <property type="entry name" value="CPSase_GATase1"/>
</dbReference>
<sequence>MSASGGGFETLAGARSSTTGAAGARSSTTGALLVLEDGRTFHGEAYGAEGETFGEAVFSTGMTGYQETLTDPSYHRQVVVMTAPHVGNTGMNDEDPESRRIWVSGYVVRDPARVPSSWRSVRSLDDELRAQGVVGISGIDTRALTRHLRERGAMRVGVSSTETDPEALLARVRDSAPMAGAELAGEVSTTEPYVVPAVGTRRFTVAAIDLGIKANTPRMMSERGIEVHVLPATATLDEVLAVQPDGLFFSNGPGDPAATTGQVELLKGALERGLPYFGICFGNQLFGRALGLGTYKLKYGHRGINQPVMDRTTGTVEVTAHNHGFAVDAPLDRETQTPYGAVTVSHVCLNDDVVEGLELRSATGELTAFSVQYHPEAAAGPHDAAYLFDRFCELIASRGRGFETLAGARSSTTGAPVVEEGEERARLETTTDGEDS</sequence>
<dbReference type="PROSITE" id="PS51273">
    <property type="entry name" value="GATASE_TYPE_1"/>
    <property type="match status" value="1"/>
</dbReference>
<feature type="binding site" evidence="11">
    <location>
        <position position="252"/>
    </location>
    <ligand>
        <name>L-glutamine</name>
        <dbReference type="ChEBI" id="CHEBI:58359"/>
    </ligand>
</feature>